<dbReference type="InterPro" id="IPR011090">
    <property type="entry name" value="Integr_conj_element_PFL4709"/>
</dbReference>
<dbReference type="NCBIfam" id="TIGR03757">
    <property type="entry name" value="conj_TIGR03757"/>
    <property type="match status" value="1"/>
</dbReference>
<dbReference type="InParanoid" id="A0A423PEQ2"/>
<dbReference type="Proteomes" id="UP000285310">
    <property type="component" value="Unassembled WGS sequence"/>
</dbReference>
<dbReference type="AlphaFoldDB" id="A0A423PEQ2"/>
<gene>
    <name evidence="2" type="ORF">SAJA_14715</name>
</gene>
<evidence type="ECO:0000313" key="2">
    <source>
        <dbReference type="EMBL" id="ROO24119.1"/>
    </source>
</evidence>
<evidence type="ECO:0000313" key="3">
    <source>
        <dbReference type="Proteomes" id="UP000285310"/>
    </source>
</evidence>
<organism evidence="2 3">
    <name type="scientific">Salinisphaera japonica YTM-1</name>
    <dbReference type="NCBI Taxonomy" id="1209778"/>
    <lineage>
        <taxon>Bacteria</taxon>
        <taxon>Pseudomonadati</taxon>
        <taxon>Pseudomonadota</taxon>
        <taxon>Gammaproteobacteria</taxon>
        <taxon>Salinisphaerales</taxon>
        <taxon>Salinisphaeraceae</taxon>
        <taxon>Salinisphaera</taxon>
    </lineage>
</organism>
<dbReference type="OrthoDB" id="8448784at2"/>
<proteinExistence type="predicted"/>
<name>A0A423PEQ2_9GAMM</name>
<protein>
    <submittedName>
        <fullName evidence="2">Integrating conjugative element protein</fullName>
    </submittedName>
</protein>
<sequence length="133" mass="14143">MMTRVVYAITGIALLAAASAALAGTEVFTVAGVPVTHVPDNATVVELDKPSRLDKQLSQGLPDKKDTAARAVQKRLAGFKEAYGEAYSGLMRAWRLGVTKVPAVVVDGTYVVYGQPNVTAAVAEIRRAETREK</sequence>
<feature type="signal peptide" evidence="1">
    <location>
        <begin position="1"/>
        <end position="23"/>
    </location>
</feature>
<keyword evidence="3" id="KW-1185">Reference proteome</keyword>
<evidence type="ECO:0000256" key="1">
    <source>
        <dbReference type="SAM" id="SignalP"/>
    </source>
</evidence>
<dbReference type="Pfam" id="PF07511">
    <property type="entry name" value="DUF1525"/>
    <property type="match status" value="1"/>
</dbReference>
<comment type="caution">
    <text evidence="2">The sequence shown here is derived from an EMBL/GenBank/DDBJ whole genome shotgun (WGS) entry which is preliminary data.</text>
</comment>
<reference evidence="2 3" key="1">
    <citation type="submission" date="2013-10" db="EMBL/GenBank/DDBJ databases">
        <title>Salinisphaera japonica YTM-1 Genome Sequencing.</title>
        <authorList>
            <person name="Lai Q."/>
            <person name="Li C."/>
            <person name="Shao Z."/>
        </authorList>
    </citation>
    <scope>NUCLEOTIDE SEQUENCE [LARGE SCALE GENOMIC DNA]</scope>
    <source>
        <strain evidence="2 3">YTM-1</strain>
    </source>
</reference>
<feature type="chain" id="PRO_5019070072" evidence="1">
    <location>
        <begin position="24"/>
        <end position="133"/>
    </location>
</feature>
<keyword evidence="1" id="KW-0732">Signal</keyword>
<accession>A0A423PEQ2</accession>
<dbReference type="EMBL" id="AYKG01000068">
    <property type="protein sequence ID" value="ROO24119.1"/>
    <property type="molecule type" value="Genomic_DNA"/>
</dbReference>